<comment type="similarity">
    <text evidence="2">Belongs to the glycosyl hydrolase 2 family.</text>
</comment>
<dbReference type="Pfam" id="PF02837">
    <property type="entry name" value="Glyco_hydro_2_N"/>
    <property type="match status" value="1"/>
</dbReference>
<evidence type="ECO:0000256" key="1">
    <source>
        <dbReference type="ARBA" id="ARBA00001412"/>
    </source>
</evidence>
<comment type="catalytic activity">
    <reaction evidence="1">
        <text>Hydrolysis of terminal non-reducing beta-D-galactose residues in beta-D-galactosides.</text>
        <dbReference type="EC" id="3.2.1.23"/>
    </reaction>
</comment>
<feature type="domain" description="Glycosyl hydrolases family 2 sugar binding" evidence="6">
    <location>
        <begin position="53"/>
        <end position="120"/>
    </location>
</feature>
<protein>
    <recommendedName>
        <fullName evidence="3">beta-galactosidase</fullName>
        <ecNumber evidence="3">3.2.1.23</ecNumber>
    </recommendedName>
</protein>
<feature type="non-terminal residue" evidence="7">
    <location>
        <position position="124"/>
    </location>
</feature>
<evidence type="ECO:0000256" key="3">
    <source>
        <dbReference type="ARBA" id="ARBA00012756"/>
    </source>
</evidence>
<dbReference type="EMBL" id="UINC01204762">
    <property type="protein sequence ID" value="SVE25642.1"/>
    <property type="molecule type" value="Genomic_DNA"/>
</dbReference>
<accession>A0A383C0F0</accession>
<dbReference type="GO" id="GO:0004565">
    <property type="term" value="F:beta-galactosidase activity"/>
    <property type="evidence" value="ECO:0007669"/>
    <property type="project" value="UniProtKB-EC"/>
</dbReference>
<dbReference type="InterPro" id="IPR006104">
    <property type="entry name" value="Glyco_hydro_2_N"/>
</dbReference>
<keyword evidence="4" id="KW-0378">Hydrolase</keyword>
<dbReference type="GO" id="GO:0005990">
    <property type="term" value="P:lactose catabolic process"/>
    <property type="evidence" value="ECO:0007669"/>
    <property type="project" value="TreeGrafter"/>
</dbReference>
<name>A0A383C0F0_9ZZZZ</name>
<dbReference type="EC" id="3.2.1.23" evidence="3"/>
<dbReference type="InterPro" id="IPR050347">
    <property type="entry name" value="Bact_Beta-galactosidase"/>
</dbReference>
<evidence type="ECO:0000256" key="2">
    <source>
        <dbReference type="ARBA" id="ARBA00007401"/>
    </source>
</evidence>
<dbReference type="GO" id="GO:0009341">
    <property type="term" value="C:beta-galactosidase complex"/>
    <property type="evidence" value="ECO:0007669"/>
    <property type="project" value="TreeGrafter"/>
</dbReference>
<dbReference type="InterPro" id="IPR008979">
    <property type="entry name" value="Galactose-bd-like_sf"/>
</dbReference>
<organism evidence="7">
    <name type="scientific">marine metagenome</name>
    <dbReference type="NCBI Taxonomy" id="408172"/>
    <lineage>
        <taxon>unclassified sequences</taxon>
        <taxon>metagenomes</taxon>
        <taxon>ecological metagenomes</taxon>
    </lineage>
</organism>
<evidence type="ECO:0000256" key="4">
    <source>
        <dbReference type="ARBA" id="ARBA00022801"/>
    </source>
</evidence>
<sequence>MLLFLVNCDRNTESEWEDPTIFQINQEPPRAHFFSYESEALANINNPLQSDYFQSLNGTWKFNFSKNPDGRPKNFYKSNYDDSNWSDITVPGHWELQGWSVPIYLDEEYPFTPNPPFVPHDYNT</sequence>
<evidence type="ECO:0000256" key="5">
    <source>
        <dbReference type="ARBA" id="ARBA00023295"/>
    </source>
</evidence>
<evidence type="ECO:0000313" key="7">
    <source>
        <dbReference type="EMBL" id="SVE25642.1"/>
    </source>
</evidence>
<keyword evidence="5" id="KW-0326">Glycosidase</keyword>
<dbReference type="AlphaFoldDB" id="A0A383C0F0"/>
<dbReference type="Gene3D" id="2.60.120.260">
    <property type="entry name" value="Galactose-binding domain-like"/>
    <property type="match status" value="1"/>
</dbReference>
<evidence type="ECO:0000259" key="6">
    <source>
        <dbReference type="Pfam" id="PF02837"/>
    </source>
</evidence>
<dbReference type="PANTHER" id="PTHR46323">
    <property type="entry name" value="BETA-GALACTOSIDASE"/>
    <property type="match status" value="1"/>
</dbReference>
<reference evidence="7" key="1">
    <citation type="submission" date="2018-05" db="EMBL/GenBank/DDBJ databases">
        <authorList>
            <person name="Lanie J.A."/>
            <person name="Ng W.-L."/>
            <person name="Kazmierczak K.M."/>
            <person name="Andrzejewski T.M."/>
            <person name="Davidsen T.M."/>
            <person name="Wayne K.J."/>
            <person name="Tettelin H."/>
            <person name="Glass J.I."/>
            <person name="Rusch D."/>
            <person name="Podicherti R."/>
            <person name="Tsui H.-C.T."/>
            <person name="Winkler M.E."/>
        </authorList>
    </citation>
    <scope>NUCLEOTIDE SEQUENCE</scope>
</reference>
<proteinExistence type="inferred from homology"/>
<dbReference type="SUPFAM" id="SSF49785">
    <property type="entry name" value="Galactose-binding domain-like"/>
    <property type="match status" value="1"/>
</dbReference>
<gene>
    <name evidence="7" type="ORF">METZ01_LOCUS478496</name>
</gene>
<dbReference type="PANTHER" id="PTHR46323:SF2">
    <property type="entry name" value="BETA-GALACTOSIDASE"/>
    <property type="match status" value="1"/>
</dbReference>